<dbReference type="InterPro" id="IPR011004">
    <property type="entry name" value="Trimer_LpxA-like_sf"/>
</dbReference>
<dbReference type="Proteomes" id="UP000465609">
    <property type="component" value="Chromosome"/>
</dbReference>
<dbReference type="Gene3D" id="2.160.10.10">
    <property type="entry name" value="Hexapeptide repeat proteins"/>
    <property type="match status" value="1"/>
</dbReference>
<keyword evidence="2" id="KW-0808">Transferase</keyword>
<evidence type="ECO:0008006" key="5">
    <source>
        <dbReference type="Google" id="ProtNLM"/>
    </source>
</evidence>
<dbReference type="SUPFAM" id="SSF51161">
    <property type="entry name" value="Trimeric LpxA-like enzymes"/>
    <property type="match status" value="1"/>
</dbReference>
<evidence type="ECO:0000313" key="4">
    <source>
        <dbReference type="Proteomes" id="UP000465609"/>
    </source>
</evidence>
<name>A0ABN5YQ11_9MYCO</name>
<dbReference type="PANTHER" id="PTHR23416:SF23">
    <property type="entry name" value="ACETYLTRANSFERASE C18B11.09C-RELATED"/>
    <property type="match status" value="1"/>
</dbReference>
<reference evidence="3 4" key="1">
    <citation type="journal article" date="2019" name="Emerg. Microbes Infect.">
        <title>Comprehensive subspecies identification of 175 nontuberculous mycobacteria species based on 7547 genomic profiles.</title>
        <authorList>
            <person name="Matsumoto Y."/>
            <person name="Kinjo T."/>
            <person name="Motooka D."/>
            <person name="Nabeya D."/>
            <person name="Jung N."/>
            <person name="Uechi K."/>
            <person name="Horii T."/>
            <person name="Iida T."/>
            <person name="Fujita J."/>
            <person name="Nakamura S."/>
        </authorList>
    </citation>
    <scope>NUCLEOTIDE SEQUENCE [LARGE SCALE GENOMIC DNA]</scope>
    <source>
        <strain evidence="3 4">JCM 15296</strain>
    </source>
</reference>
<organism evidence="3 4">
    <name type="scientific">Mycolicibacterium aubagnense</name>
    <dbReference type="NCBI Taxonomy" id="319707"/>
    <lineage>
        <taxon>Bacteria</taxon>
        <taxon>Bacillati</taxon>
        <taxon>Actinomycetota</taxon>
        <taxon>Actinomycetes</taxon>
        <taxon>Mycobacteriales</taxon>
        <taxon>Mycobacteriaceae</taxon>
        <taxon>Mycolicibacterium</taxon>
    </lineage>
</organism>
<dbReference type="PANTHER" id="PTHR23416">
    <property type="entry name" value="SIALIC ACID SYNTHASE-RELATED"/>
    <property type="match status" value="1"/>
</dbReference>
<evidence type="ECO:0000256" key="2">
    <source>
        <dbReference type="ARBA" id="ARBA00022679"/>
    </source>
</evidence>
<evidence type="ECO:0000256" key="1">
    <source>
        <dbReference type="ARBA" id="ARBA00007274"/>
    </source>
</evidence>
<evidence type="ECO:0000313" key="3">
    <source>
        <dbReference type="EMBL" id="BBX83885.1"/>
    </source>
</evidence>
<accession>A0ABN5YQ11</accession>
<keyword evidence="4" id="KW-1185">Reference proteome</keyword>
<proteinExistence type="inferred from homology"/>
<dbReference type="EMBL" id="AP022577">
    <property type="protein sequence ID" value="BBX83885.1"/>
    <property type="molecule type" value="Genomic_DNA"/>
</dbReference>
<protein>
    <recommendedName>
        <fullName evidence="5">Acetyltransferase</fullName>
    </recommendedName>
</protein>
<comment type="similarity">
    <text evidence="1">Belongs to the transferase hexapeptide repeat family.</text>
</comment>
<dbReference type="InterPro" id="IPR051159">
    <property type="entry name" value="Hexapeptide_acetyltransf"/>
</dbReference>
<gene>
    <name evidence="3" type="ORF">MAUB_17580</name>
</gene>
<dbReference type="CDD" id="cd04647">
    <property type="entry name" value="LbH_MAT_like"/>
    <property type="match status" value="1"/>
</dbReference>
<sequence>MRHRSRQGSASKGTPLFVEPQASDPELIARKRAVNPNVRIPPKMQWVTDEDGNILKHELPGETLWHRIRDTYAALFYSSVVTHIPFHFIRLGYLRLFGASIGKGTAINRGTSVWSIPYLVIGDRVSIGFRCVLDARAGIAIGNDVVIASDTHIIAGGHDINHPNFVPAPNPPDPIVIDDHVWIATRAIVLPSLLGRGAVVAAHTVVNKEVPPFGIVGGVPGKIIGQRNPDALHYSGKFKLPFF</sequence>